<keyword evidence="1" id="KW-0812">Transmembrane</keyword>
<dbReference type="GO" id="GO:0045493">
    <property type="term" value="P:xylan catabolic process"/>
    <property type="evidence" value="ECO:0007669"/>
    <property type="project" value="UniProtKB-KW"/>
</dbReference>
<accession>A0A4U8W1Y8</accession>
<keyword evidence="3" id="KW-0326">Glycosidase</keyword>
<gene>
    <name evidence="3" type="ORF">NCTC10797_03872</name>
</gene>
<dbReference type="SUPFAM" id="SSF88713">
    <property type="entry name" value="Glycoside hydrolase/deacetylase"/>
    <property type="match status" value="1"/>
</dbReference>
<dbReference type="InterPro" id="IPR011330">
    <property type="entry name" value="Glyco_hydro/deAcase_b/a-brl"/>
</dbReference>
<dbReference type="EMBL" id="LR215973">
    <property type="protein sequence ID" value="VFB00081.1"/>
    <property type="molecule type" value="Genomic_DNA"/>
</dbReference>
<evidence type="ECO:0000313" key="4">
    <source>
        <dbReference type="Proteomes" id="UP000290439"/>
    </source>
</evidence>
<dbReference type="RefSeq" id="WP_130918065.1">
    <property type="nucleotide sequence ID" value="NZ_JADLPI010000001.1"/>
</dbReference>
<protein>
    <submittedName>
        <fullName evidence="3">Bifunctional xylanase/deacetylase</fullName>
    </submittedName>
</protein>
<dbReference type="Proteomes" id="UP000290439">
    <property type="component" value="Chromosome"/>
</dbReference>
<dbReference type="Pfam" id="PF01522">
    <property type="entry name" value="Polysacc_deac_1"/>
    <property type="match status" value="1"/>
</dbReference>
<organism evidence="3 4">
    <name type="scientific">Nocardia cyriacigeorgica</name>
    <dbReference type="NCBI Taxonomy" id="135487"/>
    <lineage>
        <taxon>Bacteria</taxon>
        <taxon>Bacillati</taxon>
        <taxon>Actinomycetota</taxon>
        <taxon>Actinomycetes</taxon>
        <taxon>Mycobacteriales</taxon>
        <taxon>Nocardiaceae</taxon>
        <taxon>Nocardia</taxon>
    </lineage>
</organism>
<dbReference type="Gene3D" id="3.20.20.370">
    <property type="entry name" value="Glycoside hydrolase/deacetylase"/>
    <property type="match status" value="1"/>
</dbReference>
<dbReference type="AlphaFoldDB" id="A0A4U8W1Y8"/>
<reference evidence="3 4" key="1">
    <citation type="submission" date="2019-02" db="EMBL/GenBank/DDBJ databases">
        <authorList>
            <consortium name="Pathogen Informatics"/>
        </authorList>
    </citation>
    <scope>NUCLEOTIDE SEQUENCE [LARGE SCALE GENOMIC DNA]</scope>
    <source>
        <strain evidence="3 4">3012STDY6756504</strain>
    </source>
</reference>
<dbReference type="PANTHER" id="PTHR10587">
    <property type="entry name" value="GLYCOSYL TRANSFERASE-RELATED"/>
    <property type="match status" value="1"/>
</dbReference>
<keyword evidence="3" id="KW-0858">Xylan degradation</keyword>
<keyword evidence="3" id="KW-0378">Hydrolase</keyword>
<dbReference type="PROSITE" id="PS51677">
    <property type="entry name" value="NODB"/>
    <property type="match status" value="1"/>
</dbReference>
<evidence type="ECO:0000256" key="1">
    <source>
        <dbReference type="SAM" id="Phobius"/>
    </source>
</evidence>
<dbReference type="GO" id="GO:0016810">
    <property type="term" value="F:hydrolase activity, acting on carbon-nitrogen (but not peptide) bonds"/>
    <property type="evidence" value="ECO:0007669"/>
    <property type="project" value="InterPro"/>
</dbReference>
<dbReference type="InterPro" id="IPR002509">
    <property type="entry name" value="NODB_dom"/>
</dbReference>
<dbReference type="GO" id="GO:0016798">
    <property type="term" value="F:hydrolase activity, acting on glycosyl bonds"/>
    <property type="evidence" value="ECO:0007669"/>
    <property type="project" value="UniProtKB-KW"/>
</dbReference>
<dbReference type="InterPro" id="IPR050248">
    <property type="entry name" value="Polysacc_deacetylase_ArnD"/>
</dbReference>
<sequence length="234" mass="25508">MKRRVRVGAVVTLVVVVVLAVGGYYLINSRTFQLAGRIVDRVDTDDKVVALTLDDGPTTKAPEVLRVLADAEVPATFYLNGRDLAAHPEFGAAIAAAGHEIGNHTYTHRRMVFVTPGTVADEVGRTDAAIRTTGYQGPITFRPPYGKKLWTLPKYLSDHDTTTVMWDVEPDSDPSASAEQIVAQTVREVRPGSIILLHVMFGNRANSLAAIPGIVAELKADGYRFVRVSELLRE</sequence>
<evidence type="ECO:0000313" key="3">
    <source>
        <dbReference type="EMBL" id="VFB00081.1"/>
    </source>
</evidence>
<name>A0A4U8W1Y8_9NOCA</name>
<keyword evidence="3" id="KW-0119">Carbohydrate metabolism</keyword>
<keyword evidence="3" id="KW-0624">Polysaccharide degradation</keyword>
<keyword evidence="1" id="KW-0472">Membrane</keyword>
<evidence type="ECO:0000259" key="2">
    <source>
        <dbReference type="PROSITE" id="PS51677"/>
    </source>
</evidence>
<keyword evidence="1" id="KW-1133">Transmembrane helix</keyword>
<feature type="domain" description="NodB homology" evidence="2">
    <location>
        <begin position="47"/>
        <end position="226"/>
    </location>
</feature>
<proteinExistence type="predicted"/>
<dbReference type="PANTHER" id="PTHR10587:SF125">
    <property type="entry name" value="POLYSACCHARIDE DEACETYLASE YHEN-RELATED"/>
    <property type="match status" value="1"/>
</dbReference>
<feature type="transmembrane region" description="Helical" evidence="1">
    <location>
        <begin position="7"/>
        <end position="27"/>
    </location>
</feature>